<organism evidence="1">
    <name type="scientific">marine sediment metagenome</name>
    <dbReference type="NCBI Taxonomy" id="412755"/>
    <lineage>
        <taxon>unclassified sequences</taxon>
        <taxon>metagenomes</taxon>
        <taxon>ecological metagenomes</taxon>
    </lineage>
</organism>
<reference evidence="1" key="1">
    <citation type="journal article" date="2015" name="Nature">
        <title>Complex archaea that bridge the gap between prokaryotes and eukaryotes.</title>
        <authorList>
            <person name="Spang A."/>
            <person name="Saw J.H."/>
            <person name="Jorgensen S.L."/>
            <person name="Zaremba-Niedzwiedzka K."/>
            <person name="Martijn J."/>
            <person name="Lind A.E."/>
            <person name="van Eijk R."/>
            <person name="Schleper C."/>
            <person name="Guy L."/>
            <person name="Ettema T.J."/>
        </authorList>
    </citation>
    <scope>NUCLEOTIDE SEQUENCE</scope>
</reference>
<dbReference type="EMBL" id="LAZR01002664">
    <property type="protein sequence ID" value="KKN27134.1"/>
    <property type="molecule type" value="Genomic_DNA"/>
</dbReference>
<proteinExistence type="predicted"/>
<accession>A0A0F9PAG7</accession>
<protein>
    <submittedName>
        <fullName evidence="1">Uncharacterized protein</fullName>
    </submittedName>
</protein>
<gene>
    <name evidence="1" type="ORF">LCGC14_0867520</name>
</gene>
<feature type="non-terminal residue" evidence="1">
    <location>
        <position position="306"/>
    </location>
</feature>
<evidence type="ECO:0000313" key="1">
    <source>
        <dbReference type="EMBL" id="KKN27134.1"/>
    </source>
</evidence>
<dbReference type="AlphaFoldDB" id="A0A0F9PAG7"/>
<name>A0A0F9PAG7_9ZZZZ</name>
<comment type="caution">
    <text evidence="1">The sequence shown here is derived from an EMBL/GenBank/DDBJ whole genome shotgun (WGS) entry which is preliminary data.</text>
</comment>
<sequence>MPFKFQAPIKMPRFTREEFIKEKQKYVAKYGYKIHIPQFSDIFTWNVTPEPSPAELQLYRQKKVKELGEARYAAIKALMLKKRENYLRILASPTPQFIQNAASVLTTLDDVNDVLGTAAVVARIVARRLPAMAAKFLLGPAGWALVGADIAGLALKLYSLPFKARRLQHELNETLKGNPLSKKGKLRRLNKLKRLRISKGELIEALQTTDNMFGVGISLGGIMGLLTDIPAGIYHHIRGEKVTVTGLPKTLDFLDLPWTRLFKSVSQLFQGDTNLPDEELNKAIVATNLASRSAHGYLGGISPLDA</sequence>